<keyword evidence="2" id="KW-0479">Metal-binding</keyword>
<dbReference type="OrthoDB" id="44867at2759"/>
<evidence type="ECO:0000259" key="10">
    <source>
        <dbReference type="PROSITE" id="PS51319"/>
    </source>
</evidence>
<dbReference type="InterPro" id="IPR035441">
    <property type="entry name" value="TFIIS/LEDGF_dom_sf"/>
</dbReference>
<dbReference type="OMA" id="RFVVMTH"/>
<reference evidence="12 13" key="1">
    <citation type="journal article" date="2012" name="Eukaryot. Cell">
        <title>Genome sequence of the Trichosporon asahii environmental strain CBS 8904.</title>
        <authorList>
            <person name="Yang R.Y."/>
            <person name="Li H.T."/>
            <person name="Zhu H."/>
            <person name="Zhou G.P."/>
            <person name="Wang M."/>
            <person name="Wang L."/>
        </authorList>
    </citation>
    <scope>NUCLEOTIDE SEQUENCE [LARGE SCALE GENOMIC DNA]</scope>
    <source>
        <strain evidence="12 13">CBS 8904</strain>
    </source>
</reference>
<dbReference type="InterPro" id="IPR003617">
    <property type="entry name" value="TFIIS/CRSP70_N_sub"/>
</dbReference>
<dbReference type="GO" id="GO:0005634">
    <property type="term" value="C:nucleus"/>
    <property type="evidence" value="ECO:0007669"/>
    <property type="project" value="UniProtKB-SubCell"/>
</dbReference>
<evidence type="ECO:0000256" key="1">
    <source>
        <dbReference type="ARBA" id="ARBA00004123"/>
    </source>
</evidence>
<dbReference type="GO" id="GO:0006368">
    <property type="term" value="P:transcription elongation by RNA polymerase II"/>
    <property type="evidence" value="ECO:0007669"/>
    <property type="project" value="TreeGrafter"/>
</dbReference>
<protein>
    <submittedName>
        <fullName evidence="12">Positive transcription elongation factor</fullName>
    </submittedName>
</protein>
<evidence type="ECO:0000259" key="11">
    <source>
        <dbReference type="PROSITE" id="PS51321"/>
    </source>
</evidence>
<dbReference type="SMART" id="SM00440">
    <property type="entry name" value="ZnF_C2C2"/>
    <property type="match status" value="1"/>
</dbReference>
<dbReference type="InterPro" id="IPR035100">
    <property type="entry name" value="TF_IIS-typ"/>
</dbReference>
<dbReference type="GO" id="GO:0000977">
    <property type="term" value="F:RNA polymerase II transcription regulatory region sequence-specific DNA binding"/>
    <property type="evidence" value="ECO:0007669"/>
    <property type="project" value="TreeGrafter"/>
</dbReference>
<dbReference type="GO" id="GO:0031440">
    <property type="term" value="P:regulation of mRNA 3'-end processing"/>
    <property type="evidence" value="ECO:0007669"/>
    <property type="project" value="TreeGrafter"/>
</dbReference>
<evidence type="ECO:0000256" key="2">
    <source>
        <dbReference type="ARBA" id="ARBA00022723"/>
    </source>
</evidence>
<dbReference type="PROSITE" id="PS51133">
    <property type="entry name" value="ZF_TFIIS_2"/>
    <property type="match status" value="1"/>
</dbReference>
<keyword evidence="12" id="KW-0251">Elongation factor</keyword>
<dbReference type="Pfam" id="PF01096">
    <property type="entry name" value="Zn_ribbon_TFIIS"/>
    <property type="match status" value="1"/>
</dbReference>
<proteinExistence type="predicted"/>
<dbReference type="AlphaFoldDB" id="K1VTE8"/>
<feature type="compositionally biased region" description="Low complexity" evidence="8">
    <location>
        <begin position="120"/>
        <end position="142"/>
    </location>
</feature>
<dbReference type="InterPro" id="IPR003618">
    <property type="entry name" value="TFIIS_cen_dom"/>
</dbReference>
<keyword evidence="4" id="KW-0862">Zinc</keyword>
<dbReference type="InterPro" id="IPR001222">
    <property type="entry name" value="Znf_TFIIS"/>
</dbReference>
<evidence type="ECO:0000256" key="8">
    <source>
        <dbReference type="SAM" id="MobiDB-lite"/>
    </source>
</evidence>
<dbReference type="STRING" id="1220162.K1VTE8"/>
<feature type="compositionally biased region" description="Basic and acidic residues" evidence="8">
    <location>
        <begin position="96"/>
        <end position="116"/>
    </location>
</feature>
<accession>K1VTE8</accession>
<dbReference type="EMBL" id="AMBO01000274">
    <property type="protein sequence ID" value="EKD02852.1"/>
    <property type="molecule type" value="Genomic_DNA"/>
</dbReference>
<comment type="subcellular location">
    <subcellularLocation>
        <location evidence="1 7">Nucleus</location>
    </subcellularLocation>
</comment>
<gene>
    <name evidence="12" type="ORF">A1Q2_02796</name>
</gene>
<dbReference type="PANTHER" id="PTHR11477:SF0">
    <property type="entry name" value="IP08861P-RELATED"/>
    <property type="match status" value="1"/>
</dbReference>
<feature type="region of interest" description="Disordered" evidence="8">
    <location>
        <begin position="298"/>
        <end position="317"/>
    </location>
</feature>
<dbReference type="Gene3D" id="1.20.930.10">
    <property type="entry name" value="Conserved domain common to transcription factors TFIIS, elongin A, CRSP70"/>
    <property type="match status" value="1"/>
</dbReference>
<dbReference type="PANTHER" id="PTHR11477">
    <property type="entry name" value="TRANSCRIPTION FACTOR S-II ZINC FINGER DOMAIN-CONTAINING PROTEIN"/>
    <property type="match status" value="1"/>
</dbReference>
<organism evidence="12 13">
    <name type="scientific">Trichosporon asahii var. asahii (strain CBS 8904)</name>
    <name type="common">Yeast</name>
    <dbReference type="NCBI Taxonomy" id="1220162"/>
    <lineage>
        <taxon>Eukaryota</taxon>
        <taxon>Fungi</taxon>
        <taxon>Dikarya</taxon>
        <taxon>Basidiomycota</taxon>
        <taxon>Agaricomycotina</taxon>
        <taxon>Tremellomycetes</taxon>
        <taxon>Trichosporonales</taxon>
        <taxon>Trichosporonaceae</taxon>
        <taxon>Trichosporon</taxon>
    </lineage>
</organism>
<dbReference type="GO" id="GO:0001139">
    <property type="term" value="F:RNA polymerase II complex recruiting activity"/>
    <property type="evidence" value="ECO:0007669"/>
    <property type="project" value="TreeGrafter"/>
</dbReference>
<dbReference type="SMART" id="SM00510">
    <property type="entry name" value="TFS2M"/>
    <property type="match status" value="1"/>
</dbReference>
<name>K1VTE8_TRIAC</name>
<comment type="caution">
    <text evidence="12">The sequence shown here is derived from an EMBL/GenBank/DDBJ whole genome shotgun (WGS) entry which is preliminary data.</text>
</comment>
<dbReference type="GO" id="GO:0008270">
    <property type="term" value="F:zinc ion binding"/>
    <property type="evidence" value="ECO:0007669"/>
    <property type="project" value="UniProtKB-KW"/>
</dbReference>
<dbReference type="Gene3D" id="1.10.472.30">
    <property type="entry name" value="Transcription elongation factor S-II, central domain"/>
    <property type="match status" value="1"/>
</dbReference>
<dbReference type="SUPFAM" id="SSF47676">
    <property type="entry name" value="Conserved domain common to transcription factors TFIIS, elongin A, CRSP70"/>
    <property type="match status" value="1"/>
</dbReference>
<keyword evidence="3 6" id="KW-0863">Zinc-finger</keyword>
<dbReference type="SMART" id="SM00509">
    <property type="entry name" value="TFS2N"/>
    <property type="match status" value="1"/>
</dbReference>
<dbReference type="InterPro" id="IPR017923">
    <property type="entry name" value="TFIIS_N"/>
</dbReference>
<evidence type="ECO:0000259" key="9">
    <source>
        <dbReference type="PROSITE" id="PS51133"/>
    </source>
</evidence>
<dbReference type="PROSITE" id="PS51321">
    <property type="entry name" value="TFIIS_CENTRAL"/>
    <property type="match status" value="1"/>
</dbReference>
<evidence type="ECO:0000313" key="12">
    <source>
        <dbReference type="EMBL" id="EKD02852.1"/>
    </source>
</evidence>
<evidence type="ECO:0000256" key="6">
    <source>
        <dbReference type="PROSITE-ProRule" id="PRU00472"/>
    </source>
</evidence>
<dbReference type="Gene3D" id="2.20.25.10">
    <property type="match status" value="1"/>
</dbReference>
<dbReference type="HOGENOM" id="CLU_037637_1_0_1"/>
<dbReference type="Pfam" id="PF07500">
    <property type="entry name" value="TFIIS_M"/>
    <property type="match status" value="1"/>
</dbReference>
<evidence type="ECO:0000256" key="7">
    <source>
        <dbReference type="PROSITE-ProRule" id="PRU00649"/>
    </source>
</evidence>
<evidence type="ECO:0000256" key="4">
    <source>
        <dbReference type="ARBA" id="ARBA00022833"/>
    </source>
</evidence>
<sequence>MPMDATALTASVKELNEASAGGKTEVSFIDVGLADEQDIIRLLKKLKADVEPTEELLRTSRAGIAVGKLRQNATPGVSSLAKEIVKQWKEAVEESKRKRKREAEADGSAPKDDAVKRVKATSAAPSSGAASPAASTPAGSAGDPRSPKSPAPLTTIDSTRTTPRNSKTDDMVSRLRNKKTIAERAIGIEREAFKLLKFNSGNEYRAKMRSLFLNIKDKGNPGLRNEIVLGQVTPDKVVRMSKEEMASESVRLLNEKLAEKNLFKAKAVGVTQAETDAFKCSRCQQRKCTYYQMQTRSADEPMTVHGELPNQKKRSGD</sequence>
<dbReference type="InterPro" id="IPR036575">
    <property type="entry name" value="TFIIS_cen_dom_sf"/>
</dbReference>
<feature type="compositionally biased region" description="Polar residues" evidence="8">
    <location>
        <begin position="155"/>
        <end position="165"/>
    </location>
</feature>
<feature type="domain" description="TFIIS central" evidence="11">
    <location>
        <begin position="163"/>
        <end position="273"/>
    </location>
</feature>
<feature type="domain" description="TFIIS N-terminal" evidence="10">
    <location>
        <begin position="16"/>
        <end position="95"/>
    </location>
</feature>
<feature type="domain" description="TFIIS-type" evidence="9">
    <location>
        <begin position="276"/>
        <end position="317"/>
    </location>
</feature>
<dbReference type="Proteomes" id="UP000006757">
    <property type="component" value="Unassembled WGS sequence"/>
</dbReference>
<dbReference type="eggNOG" id="KOG1105">
    <property type="taxonomic scope" value="Eukaryota"/>
</dbReference>
<feature type="region of interest" description="Disordered" evidence="8">
    <location>
        <begin position="96"/>
        <end position="173"/>
    </location>
</feature>
<dbReference type="Pfam" id="PF08711">
    <property type="entry name" value="Med26"/>
    <property type="match status" value="1"/>
</dbReference>
<evidence type="ECO:0000256" key="5">
    <source>
        <dbReference type="ARBA" id="ARBA00023242"/>
    </source>
</evidence>
<dbReference type="InParanoid" id="K1VTE8"/>
<dbReference type="CDD" id="cd13749">
    <property type="entry name" value="Zn-ribbon_TFIIS"/>
    <property type="match status" value="1"/>
</dbReference>
<dbReference type="GO" id="GO:0031564">
    <property type="term" value="P:transcription antitermination"/>
    <property type="evidence" value="ECO:0007669"/>
    <property type="project" value="TreeGrafter"/>
</dbReference>
<dbReference type="FunCoup" id="K1VTE8">
    <property type="interactions" value="566"/>
</dbReference>
<dbReference type="PROSITE" id="PS51319">
    <property type="entry name" value="TFIIS_N"/>
    <property type="match status" value="1"/>
</dbReference>
<dbReference type="GO" id="GO:0006362">
    <property type="term" value="P:transcription elongation by RNA polymerase I"/>
    <property type="evidence" value="ECO:0007669"/>
    <property type="project" value="TreeGrafter"/>
</dbReference>
<evidence type="ECO:0000313" key="13">
    <source>
        <dbReference type="Proteomes" id="UP000006757"/>
    </source>
</evidence>
<dbReference type="SUPFAM" id="SSF46942">
    <property type="entry name" value="Elongation factor TFIIS domain 2"/>
    <property type="match status" value="1"/>
</dbReference>
<keyword evidence="5 7" id="KW-0539">Nucleus</keyword>
<keyword evidence="12" id="KW-0648">Protein biosynthesis</keyword>
<keyword evidence="13" id="KW-1185">Reference proteome</keyword>
<dbReference type="SUPFAM" id="SSF57783">
    <property type="entry name" value="Zinc beta-ribbon"/>
    <property type="match status" value="1"/>
</dbReference>
<dbReference type="PIRSF" id="PIRSF006704">
    <property type="entry name" value="TF_IIS"/>
    <property type="match status" value="1"/>
</dbReference>
<evidence type="ECO:0000256" key="3">
    <source>
        <dbReference type="ARBA" id="ARBA00022771"/>
    </source>
</evidence>
<dbReference type="GO" id="GO:0003746">
    <property type="term" value="F:translation elongation factor activity"/>
    <property type="evidence" value="ECO:0007669"/>
    <property type="project" value="UniProtKB-KW"/>
</dbReference>